<dbReference type="InterPro" id="IPR025375">
    <property type="entry name" value="DUF4365"/>
</dbReference>
<protein>
    <submittedName>
        <fullName evidence="2">Uncharacterized protein DUF4365</fullName>
    </submittedName>
</protein>
<dbReference type="EMBL" id="SGXA01000001">
    <property type="protein sequence ID" value="RZS76303.1"/>
    <property type="molecule type" value="Genomic_DNA"/>
</dbReference>
<organism evidence="2 3">
    <name type="scientific">Pseudobacter ginsenosidimutans</name>
    <dbReference type="NCBI Taxonomy" id="661488"/>
    <lineage>
        <taxon>Bacteria</taxon>
        <taxon>Pseudomonadati</taxon>
        <taxon>Bacteroidota</taxon>
        <taxon>Chitinophagia</taxon>
        <taxon>Chitinophagales</taxon>
        <taxon>Chitinophagaceae</taxon>
        <taxon>Pseudobacter</taxon>
    </lineage>
</organism>
<comment type="caution">
    <text evidence="2">The sequence shown here is derived from an EMBL/GenBank/DDBJ whole genome shotgun (WGS) entry which is preliminary data.</text>
</comment>
<dbReference type="AlphaFoldDB" id="A0A4Q7N5G3"/>
<reference evidence="2 3" key="1">
    <citation type="submission" date="2019-02" db="EMBL/GenBank/DDBJ databases">
        <title>Genomic Encyclopedia of Type Strains, Phase IV (KMG-IV): sequencing the most valuable type-strain genomes for metagenomic binning, comparative biology and taxonomic classification.</title>
        <authorList>
            <person name="Goeker M."/>
        </authorList>
    </citation>
    <scope>NUCLEOTIDE SEQUENCE [LARGE SCALE GENOMIC DNA]</scope>
    <source>
        <strain evidence="2 3">DSM 18116</strain>
    </source>
</reference>
<accession>A0A4Q7N5G3</accession>
<sequence>MSKIVSDSHVTGMKGTNLFERYCLHHQPVIIFKETLKSDFGIDADLEMMEKNENGKTTPTGEIIKVQVKTDGTGGVGKSYIRNSTQNGFDFYASKEDLDYWIKYKTHGYEVLLVVVDAVNEKIYCRKVIETDIGTVTLAIKKKKSYPIQFDKEAHLLETGKSDFRERFSNTFRSRVNYNVTETIVSNLMKFQKHPRYMYAYKSKYKDNRAVRNLVTSEESELSFGDCPFYIAYGSIVYTFHRLGKEYALFKSKVLIDDNPITYNYSAILESVVLRRHYVELLNEYFRDDLRKKRLFYSRQYKRFYFSFNPEKDEAPLTVKAKTKIREAEVDRKVVTWHEYGQSYKFYRHLAFSLHFLFIEDTLYATLGHKYFFTEDGRKALPPLEITKFTNFLTARVYNDAYYGWLRFWWIYLSKDSEQWDVFDYNGVTIKLQSFYAEDVPFGIPMENKVEKVKVKSRKKSTSYSNENTLF</sequence>
<evidence type="ECO:0000259" key="1">
    <source>
        <dbReference type="Pfam" id="PF14280"/>
    </source>
</evidence>
<keyword evidence="3" id="KW-1185">Reference proteome</keyword>
<dbReference type="Proteomes" id="UP000293874">
    <property type="component" value="Unassembled WGS sequence"/>
</dbReference>
<gene>
    <name evidence="2" type="ORF">EV199_2184</name>
</gene>
<name>A0A4Q7N5G3_9BACT</name>
<evidence type="ECO:0000313" key="2">
    <source>
        <dbReference type="EMBL" id="RZS76303.1"/>
    </source>
</evidence>
<dbReference type="OrthoDB" id="974896at2"/>
<dbReference type="RefSeq" id="WP_130540607.1">
    <property type="nucleotide sequence ID" value="NZ_CP042431.1"/>
</dbReference>
<proteinExistence type="predicted"/>
<dbReference type="Pfam" id="PF14280">
    <property type="entry name" value="DUF4365"/>
    <property type="match status" value="1"/>
</dbReference>
<feature type="domain" description="DUF4365" evidence="1">
    <location>
        <begin position="28"/>
        <end position="159"/>
    </location>
</feature>
<evidence type="ECO:0000313" key="3">
    <source>
        <dbReference type="Proteomes" id="UP000293874"/>
    </source>
</evidence>